<dbReference type="PANTHER" id="PTHR43280">
    <property type="entry name" value="ARAC-FAMILY TRANSCRIPTIONAL REGULATOR"/>
    <property type="match status" value="1"/>
</dbReference>
<proteinExistence type="predicted"/>
<dbReference type="GO" id="GO:0043565">
    <property type="term" value="F:sequence-specific DNA binding"/>
    <property type="evidence" value="ECO:0007669"/>
    <property type="project" value="InterPro"/>
</dbReference>
<dbReference type="SUPFAM" id="SSF51215">
    <property type="entry name" value="Regulatory protein AraC"/>
    <property type="match status" value="1"/>
</dbReference>
<dbReference type="SUPFAM" id="SSF46689">
    <property type="entry name" value="Homeodomain-like"/>
    <property type="match status" value="2"/>
</dbReference>
<keyword evidence="1" id="KW-0805">Transcription regulation</keyword>
<feature type="domain" description="HTH araC/xylS-type" evidence="4">
    <location>
        <begin position="189"/>
        <end position="287"/>
    </location>
</feature>
<organism evidence="5 6">
    <name type="scientific">Cohnella herbarum</name>
    <dbReference type="NCBI Taxonomy" id="2728023"/>
    <lineage>
        <taxon>Bacteria</taxon>
        <taxon>Bacillati</taxon>
        <taxon>Bacillota</taxon>
        <taxon>Bacilli</taxon>
        <taxon>Bacillales</taxon>
        <taxon>Paenibacillaceae</taxon>
        <taxon>Cohnella</taxon>
    </lineage>
</organism>
<dbReference type="InterPro" id="IPR037923">
    <property type="entry name" value="HTH-like"/>
</dbReference>
<reference evidence="5 6" key="1">
    <citation type="submission" date="2020-04" db="EMBL/GenBank/DDBJ databases">
        <title>Genome sequencing of novel species.</title>
        <authorList>
            <person name="Heo J."/>
            <person name="Kim S.-J."/>
            <person name="Kim J.-S."/>
            <person name="Hong S.-B."/>
            <person name="Kwon S.-W."/>
        </authorList>
    </citation>
    <scope>NUCLEOTIDE SEQUENCE [LARGE SCALE GENOMIC DNA]</scope>
    <source>
        <strain evidence="5 6">MFER-1</strain>
    </source>
</reference>
<gene>
    <name evidence="5" type="ORF">HH215_26990</name>
</gene>
<keyword evidence="6" id="KW-1185">Reference proteome</keyword>
<dbReference type="InterPro" id="IPR003313">
    <property type="entry name" value="AraC-bd"/>
</dbReference>
<dbReference type="RefSeq" id="WP_169282698.1">
    <property type="nucleotide sequence ID" value="NZ_CP051680.1"/>
</dbReference>
<dbReference type="PROSITE" id="PS01124">
    <property type="entry name" value="HTH_ARAC_FAMILY_2"/>
    <property type="match status" value="1"/>
</dbReference>
<dbReference type="InterPro" id="IPR009057">
    <property type="entry name" value="Homeodomain-like_sf"/>
</dbReference>
<dbReference type="AlphaFoldDB" id="A0A7Z2ZNU5"/>
<dbReference type="Pfam" id="PF12833">
    <property type="entry name" value="HTH_18"/>
    <property type="match status" value="1"/>
</dbReference>
<accession>A0A7Z2ZNU5</accession>
<dbReference type="KEGG" id="cheb:HH215_26990"/>
<keyword evidence="3" id="KW-0804">Transcription</keyword>
<evidence type="ECO:0000259" key="4">
    <source>
        <dbReference type="PROSITE" id="PS01124"/>
    </source>
</evidence>
<name>A0A7Z2ZNU5_9BACL</name>
<evidence type="ECO:0000313" key="6">
    <source>
        <dbReference type="Proteomes" id="UP000502248"/>
    </source>
</evidence>
<dbReference type="Pfam" id="PF02311">
    <property type="entry name" value="AraC_binding"/>
    <property type="match status" value="1"/>
</dbReference>
<evidence type="ECO:0000313" key="5">
    <source>
        <dbReference type="EMBL" id="QJD86449.1"/>
    </source>
</evidence>
<dbReference type="Gene3D" id="2.60.120.280">
    <property type="entry name" value="Regulatory protein AraC"/>
    <property type="match status" value="1"/>
</dbReference>
<protein>
    <submittedName>
        <fullName evidence="5">AraC family transcriptional regulator</fullName>
    </submittedName>
</protein>
<dbReference type="Proteomes" id="UP000502248">
    <property type="component" value="Chromosome"/>
</dbReference>
<evidence type="ECO:0000256" key="3">
    <source>
        <dbReference type="ARBA" id="ARBA00023163"/>
    </source>
</evidence>
<dbReference type="GO" id="GO:0003700">
    <property type="term" value="F:DNA-binding transcription factor activity"/>
    <property type="evidence" value="ECO:0007669"/>
    <property type="project" value="InterPro"/>
</dbReference>
<evidence type="ECO:0000256" key="2">
    <source>
        <dbReference type="ARBA" id="ARBA00023125"/>
    </source>
</evidence>
<sequence>MAGFREEASHAWSEDSVRIIATPSAFAKASLYYVQEAGQFRTMPSYFTERESLDSYLIVYTTKGRGHLTYEDKNYAIEQNQLFFLDCRKYQYYRTDSNDLWEMMWIHFNGSSSKAYYDRFAASGNPVVSLRPDSRISGLMQDIVDLHRYKTIQTELSGSRLIVDLLTELLLGYQDRDVSSDPGIPDYVRSIMSHYDRHYSRKLTLEEISAAFSVDKYHLSKAFKRYTGFSPNEYLINTRITRAKELLRFTDMPVAEIASAVGVDNVSHFINLFRGRETHTPLAFRKIWQQS</sequence>
<evidence type="ECO:0000256" key="1">
    <source>
        <dbReference type="ARBA" id="ARBA00023015"/>
    </source>
</evidence>
<dbReference type="EMBL" id="CP051680">
    <property type="protein sequence ID" value="QJD86449.1"/>
    <property type="molecule type" value="Genomic_DNA"/>
</dbReference>
<dbReference type="InterPro" id="IPR018060">
    <property type="entry name" value="HTH_AraC"/>
</dbReference>
<dbReference type="SMART" id="SM00342">
    <property type="entry name" value="HTH_ARAC"/>
    <property type="match status" value="1"/>
</dbReference>
<dbReference type="PANTHER" id="PTHR43280:SF30">
    <property type="entry name" value="MMSAB OPERON REGULATORY PROTEIN"/>
    <property type="match status" value="1"/>
</dbReference>
<dbReference type="Gene3D" id="1.10.10.60">
    <property type="entry name" value="Homeodomain-like"/>
    <property type="match status" value="2"/>
</dbReference>
<keyword evidence="2" id="KW-0238">DNA-binding</keyword>